<proteinExistence type="predicted"/>
<dbReference type="GO" id="GO:0005737">
    <property type="term" value="C:cytoplasm"/>
    <property type="evidence" value="ECO:0007669"/>
    <property type="project" value="TreeGrafter"/>
</dbReference>
<keyword evidence="1" id="KW-0464">Manganese</keyword>
<dbReference type="GO" id="GO:0046657">
    <property type="term" value="P:folic acid catabolic process"/>
    <property type="evidence" value="ECO:0007669"/>
    <property type="project" value="TreeGrafter"/>
</dbReference>
<comment type="caution">
    <text evidence="3">The sequence shown here is derived from an EMBL/GenBank/DDBJ whole genome shotgun (WGS) entry which is preliminary data.</text>
</comment>
<dbReference type="Pfam" id="PF01546">
    <property type="entry name" value="Peptidase_M20"/>
    <property type="match status" value="1"/>
</dbReference>
<comment type="cofactor">
    <cofactor evidence="1">
        <name>Mn(2+)</name>
        <dbReference type="ChEBI" id="CHEBI:29035"/>
    </cofactor>
    <text evidence="1">The Mn(2+) ion enhances activity.</text>
</comment>
<keyword evidence="1" id="KW-0479">Metal-binding</keyword>
<reference evidence="3" key="2">
    <citation type="journal article" date="2021" name="PeerJ">
        <title>Extensive microbial diversity within the chicken gut microbiome revealed by metagenomics and culture.</title>
        <authorList>
            <person name="Gilroy R."/>
            <person name="Ravi A."/>
            <person name="Getino M."/>
            <person name="Pursley I."/>
            <person name="Horton D.L."/>
            <person name="Alikhan N.F."/>
            <person name="Baker D."/>
            <person name="Gharbi K."/>
            <person name="Hall N."/>
            <person name="Watson M."/>
            <person name="Adriaenssens E.M."/>
            <person name="Foster-Nyarko E."/>
            <person name="Jarju S."/>
            <person name="Secka A."/>
            <person name="Antonio M."/>
            <person name="Oren A."/>
            <person name="Chaudhuri R.R."/>
            <person name="La Ragione R."/>
            <person name="Hildebrand F."/>
            <person name="Pallen M.J."/>
        </authorList>
    </citation>
    <scope>NUCLEOTIDE SEQUENCE</scope>
    <source>
        <strain evidence="3">CHK188-20938</strain>
    </source>
</reference>
<dbReference type="Gene3D" id="3.40.630.10">
    <property type="entry name" value="Zn peptidases"/>
    <property type="match status" value="2"/>
</dbReference>
<name>A0A9D1P3G6_9FIRM</name>
<feature type="binding site" evidence="1">
    <location>
        <position position="179"/>
    </location>
    <ligand>
        <name>Mn(2+)</name>
        <dbReference type="ChEBI" id="CHEBI:29035"/>
        <label>2</label>
    </ligand>
</feature>
<evidence type="ECO:0000259" key="2">
    <source>
        <dbReference type="Pfam" id="PF07687"/>
    </source>
</evidence>
<feature type="binding site" evidence="1">
    <location>
        <position position="203"/>
    </location>
    <ligand>
        <name>Mn(2+)</name>
        <dbReference type="ChEBI" id="CHEBI:29035"/>
        <label>2</label>
    </ligand>
</feature>
<dbReference type="Pfam" id="PF07687">
    <property type="entry name" value="M20_dimer"/>
    <property type="match status" value="1"/>
</dbReference>
<feature type="binding site" evidence="1">
    <location>
        <position position="400"/>
    </location>
    <ligand>
        <name>Mn(2+)</name>
        <dbReference type="ChEBI" id="CHEBI:29035"/>
        <label>2</label>
    </ligand>
</feature>
<evidence type="ECO:0000313" key="3">
    <source>
        <dbReference type="EMBL" id="HIV25908.1"/>
    </source>
</evidence>
<sequence length="424" mass="46245">MQYTYVTEDLKKKMKNLRREFHRYPETAWTEYRTAWRAAGELEKNGFQVYTGNAACCSDARMGLPSAAYLEACEQRALSEGVPKLIMERIGSGRTAVAGILKGKFPGPVRVLRFDMDALPVEEAETEKNRDYLSRHAGIMHACGHDGHMAAGLGLAEILEKNRDKIRGEIRLLFQPAEEGCRGARSLTEKGWLEGADELYCGHIGMGEKRLGNITACSGGFLATTKLDILFHGKPSHAAKAPEQGRNALLAAAVCTVNAYAISRSGRGEGRINIGRFSGGSGRNIIAGEARLEAETRGETSEVNQYMKDSLERVARASAAMYGTACEFLEQGESRTAASSPALAEKCRRAAESMGPGCVYRTTGVFGASEDAAELMGRLQEQGGEAAYFLFGTPLSAEHHQPEFDFDEEVLAVMAEFYSRILLD</sequence>
<dbReference type="EMBL" id="DVOO01000027">
    <property type="protein sequence ID" value="HIV25908.1"/>
    <property type="molecule type" value="Genomic_DNA"/>
</dbReference>
<dbReference type="GO" id="GO:0016805">
    <property type="term" value="F:dipeptidase activity"/>
    <property type="evidence" value="ECO:0007669"/>
    <property type="project" value="TreeGrafter"/>
</dbReference>
<feature type="binding site" evidence="1">
    <location>
        <position position="143"/>
    </location>
    <ligand>
        <name>Mn(2+)</name>
        <dbReference type="ChEBI" id="CHEBI:29035"/>
        <label>2</label>
    </ligand>
</feature>
<dbReference type="SUPFAM" id="SSF53187">
    <property type="entry name" value="Zn-dependent exopeptidases"/>
    <property type="match status" value="1"/>
</dbReference>
<dbReference type="PIRSF" id="PIRSF005962">
    <property type="entry name" value="Pept_M20D_amidohydro"/>
    <property type="match status" value="1"/>
</dbReference>
<dbReference type="NCBIfam" id="TIGR01891">
    <property type="entry name" value="amidohydrolases"/>
    <property type="match status" value="1"/>
</dbReference>
<evidence type="ECO:0000256" key="1">
    <source>
        <dbReference type="PIRSR" id="PIRSR005962-1"/>
    </source>
</evidence>
<gene>
    <name evidence="3" type="ORF">IAB71_09080</name>
</gene>
<dbReference type="PANTHER" id="PTHR30575:SF3">
    <property type="entry name" value="PEPTIDASE M20 DIMERISATION DOMAIN-CONTAINING PROTEIN"/>
    <property type="match status" value="1"/>
</dbReference>
<dbReference type="GO" id="GO:0046872">
    <property type="term" value="F:metal ion binding"/>
    <property type="evidence" value="ECO:0007669"/>
    <property type="project" value="UniProtKB-KW"/>
</dbReference>
<dbReference type="PANTHER" id="PTHR30575">
    <property type="entry name" value="PEPTIDASE M20"/>
    <property type="match status" value="1"/>
</dbReference>
<dbReference type="SUPFAM" id="SSF55031">
    <property type="entry name" value="Bacterial exopeptidase dimerisation domain"/>
    <property type="match status" value="1"/>
</dbReference>
<dbReference type="InterPro" id="IPR002933">
    <property type="entry name" value="Peptidase_M20"/>
</dbReference>
<organism evidence="3 4">
    <name type="scientific">Candidatus Scatomonas pullistercoris</name>
    <dbReference type="NCBI Taxonomy" id="2840920"/>
    <lineage>
        <taxon>Bacteria</taxon>
        <taxon>Bacillati</taxon>
        <taxon>Bacillota</taxon>
        <taxon>Clostridia</taxon>
        <taxon>Lachnospirales</taxon>
        <taxon>Lachnospiraceae</taxon>
        <taxon>Lachnospiraceae incertae sedis</taxon>
        <taxon>Candidatus Scatomonas</taxon>
    </lineage>
</organism>
<accession>A0A9D1P3G6</accession>
<dbReference type="InterPro" id="IPR011650">
    <property type="entry name" value="Peptidase_M20_dimer"/>
</dbReference>
<feature type="domain" description="Peptidase M20 dimerisation" evidence="2">
    <location>
        <begin position="229"/>
        <end position="316"/>
    </location>
</feature>
<dbReference type="InterPro" id="IPR052030">
    <property type="entry name" value="Peptidase_M20/M20A_hydrolases"/>
</dbReference>
<reference evidence="3" key="1">
    <citation type="submission" date="2020-10" db="EMBL/GenBank/DDBJ databases">
        <authorList>
            <person name="Gilroy R."/>
        </authorList>
    </citation>
    <scope>NUCLEOTIDE SEQUENCE</scope>
    <source>
        <strain evidence="3">CHK188-20938</strain>
    </source>
</reference>
<feature type="binding site" evidence="1">
    <location>
        <position position="145"/>
    </location>
    <ligand>
        <name>Mn(2+)</name>
        <dbReference type="ChEBI" id="CHEBI:29035"/>
        <label>2</label>
    </ligand>
</feature>
<dbReference type="AlphaFoldDB" id="A0A9D1P3G6"/>
<dbReference type="InterPro" id="IPR017439">
    <property type="entry name" value="Amidohydrolase"/>
</dbReference>
<evidence type="ECO:0000313" key="4">
    <source>
        <dbReference type="Proteomes" id="UP000824169"/>
    </source>
</evidence>
<dbReference type="Proteomes" id="UP000824169">
    <property type="component" value="Unassembled WGS sequence"/>
</dbReference>
<dbReference type="GO" id="GO:0071713">
    <property type="term" value="F:para-aminobenzoyl-glutamate hydrolase activity"/>
    <property type="evidence" value="ECO:0007669"/>
    <property type="project" value="TreeGrafter"/>
</dbReference>
<dbReference type="InterPro" id="IPR036264">
    <property type="entry name" value="Bact_exopeptidase_dim_dom"/>
</dbReference>
<protein>
    <submittedName>
        <fullName evidence="3">Amidohydrolase</fullName>
    </submittedName>
</protein>